<evidence type="ECO:0000313" key="2">
    <source>
        <dbReference type="EMBL" id="ASP27989.1"/>
    </source>
</evidence>
<evidence type="ECO:0000256" key="1">
    <source>
        <dbReference type="SAM" id="Phobius"/>
    </source>
</evidence>
<dbReference type="EMBL" id="CP022535">
    <property type="protein sequence ID" value="ASP27989.1"/>
    <property type="molecule type" value="Genomic_DNA"/>
</dbReference>
<keyword evidence="1" id="KW-0812">Transmembrane</keyword>
<dbReference type="Proteomes" id="UP000203229">
    <property type="component" value="Chromosome"/>
</dbReference>
<dbReference type="OrthoDB" id="389485at2"/>
<keyword evidence="3" id="KW-1185">Reference proteome</keyword>
<evidence type="ECO:0000313" key="3">
    <source>
        <dbReference type="Proteomes" id="UP000203229"/>
    </source>
</evidence>
<dbReference type="KEGG" id="scou:SCORR_v1c02140"/>
<organism evidence="2 3">
    <name type="scientific">Spiroplasma corruscae</name>
    <dbReference type="NCBI Taxonomy" id="216934"/>
    <lineage>
        <taxon>Bacteria</taxon>
        <taxon>Bacillati</taxon>
        <taxon>Mycoplasmatota</taxon>
        <taxon>Mollicutes</taxon>
        <taxon>Entomoplasmatales</taxon>
        <taxon>Spiroplasmataceae</taxon>
        <taxon>Spiroplasma</taxon>
    </lineage>
</organism>
<name>A0A222ENB2_9MOLU</name>
<dbReference type="RefSeq" id="WP_094048319.1">
    <property type="nucleotide sequence ID" value="NZ_CP022535.1"/>
</dbReference>
<accession>A0A222ENB2</accession>
<keyword evidence="1" id="KW-0472">Membrane</keyword>
<feature type="transmembrane region" description="Helical" evidence="1">
    <location>
        <begin position="6"/>
        <end position="33"/>
    </location>
</feature>
<dbReference type="AlphaFoldDB" id="A0A222ENB2"/>
<protein>
    <submittedName>
        <fullName evidence="2">Uncharacterized protein</fullName>
    </submittedName>
</protein>
<sequence>MNEALLVSIIGVFFTGLNTIITFLTLVILPIYVKKYNDKKQWTDAGERELADAFDKYFSEEYPKNDTEWYIAEVRSIVLKFQINHILCLNCKRKYQPTDYMLYFEKAKKKLPEVNNFSLKASKLFFSNELTVIYCKKCDGVEKVMTQEQKKKSK</sequence>
<reference evidence="2 3" key="1">
    <citation type="submission" date="2017-07" db="EMBL/GenBank/DDBJ databases">
        <title>Complete genome sequence of Spiroplasma corruscae EC-1 (DSM 19793).</title>
        <authorList>
            <person name="Tsai Y.-M."/>
            <person name="Lo W.-S."/>
            <person name="Kuo C.-H."/>
        </authorList>
    </citation>
    <scope>NUCLEOTIDE SEQUENCE [LARGE SCALE GENOMIC DNA]</scope>
    <source>
        <strain evidence="2 3">EC-1</strain>
    </source>
</reference>
<keyword evidence="1" id="KW-1133">Transmembrane helix</keyword>
<proteinExistence type="predicted"/>
<gene>
    <name evidence="2" type="ORF">SCORR_v1c02140</name>
</gene>